<feature type="region of interest" description="Disordered" evidence="1">
    <location>
        <begin position="149"/>
        <end position="168"/>
    </location>
</feature>
<evidence type="ECO:0000313" key="4">
    <source>
        <dbReference type="Proteomes" id="UP000199060"/>
    </source>
</evidence>
<organism evidence="3 4">
    <name type="scientific">Algoriphagus faecimaris</name>
    <dbReference type="NCBI Taxonomy" id="686796"/>
    <lineage>
        <taxon>Bacteria</taxon>
        <taxon>Pseudomonadati</taxon>
        <taxon>Bacteroidota</taxon>
        <taxon>Cytophagia</taxon>
        <taxon>Cytophagales</taxon>
        <taxon>Cyclobacteriaceae</taxon>
        <taxon>Algoriphagus</taxon>
    </lineage>
</organism>
<protein>
    <submittedName>
        <fullName evidence="3">Cytotoxic</fullName>
    </submittedName>
</protein>
<dbReference type="SUPFAM" id="SSF63840">
    <property type="entry name" value="Ribonuclease domain of colicin E3"/>
    <property type="match status" value="1"/>
</dbReference>
<dbReference type="InterPro" id="IPR009105">
    <property type="entry name" value="Colicin_E3_ribonuclease"/>
</dbReference>
<dbReference type="GO" id="GO:0003723">
    <property type="term" value="F:RNA binding"/>
    <property type="evidence" value="ECO:0007669"/>
    <property type="project" value="InterPro"/>
</dbReference>
<dbReference type="Proteomes" id="UP000199060">
    <property type="component" value="Unassembled WGS sequence"/>
</dbReference>
<dbReference type="GO" id="GO:0043022">
    <property type="term" value="F:ribosome binding"/>
    <property type="evidence" value="ECO:0007669"/>
    <property type="project" value="InterPro"/>
</dbReference>
<feature type="domain" description="Colicin E3-like ribonuclease" evidence="2">
    <location>
        <begin position="147"/>
        <end position="217"/>
    </location>
</feature>
<dbReference type="GO" id="GO:0016788">
    <property type="term" value="F:hydrolase activity, acting on ester bonds"/>
    <property type="evidence" value="ECO:0007669"/>
    <property type="project" value="InterPro"/>
</dbReference>
<accession>A0A1G6UUN9</accession>
<dbReference type="EMBL" id="FNAC01000030">
    <property type="protein sequence ID" value="SDD45032.1"/>
    <property type="molecule type" value="Genomic_DNA"/>
</dbReference>
<dbReference type="STRING" id="686796.SAMN04488104_103045"/>
<dbReference type="AlphaFoldDB" id="A0A1G6UUN9"/>
<dbReference type="OrthoDB" id="667524at2"/>
<feature type="region of interest" description="Disordered" evidence="1">
    <location>
        <begin position="189"/>
        <end position="219"/>
    </location>
</feature>
<keyword evidence="4" id="KW-1185">Reference proteome</keyword>
<evidence type="ECO:0000313" key="3">
    <source>
        <dbReference type="EMBL" id="SDD45032.1"/>
    </source>
</evidence>
<reference evidence="4" key="1">
    <citation type="submission" date="2016-10" db="EMBL/GenBank/DDBJ databases">
        <authorList>
            <person name="Varghese N."/>
            <person name="Submissions S."/>
        </authorList>
    </citation>
    <scope>NUCLEOTIDE SEQUENCE [LARGE SCALE GENOMIC DNA]</scope>
    <source>
        <strain evidence="4">DSM 23095</strain>
    </source>
</reference>
<feature type="region of interest" description="Disordered" evidence="1">
    <location>
        <begin position="29"/>
        <end position="60"/>
    </location>
</feature>
<dbReference type="Gene3D" id="3.10.380.10">
    <property type="entry name" value="Colicin E3-like ribonuclease domain"/>
    <property type="match status" value="1"/>
</dbReference>
<evidence type="ECO:0000259" key="2">
    <source>
        <dbReference type="Pfam" id="PF09000"/>
    </source>
</evidence>
<dbReference type="RefSeq" id="WP_087940233.1">
    <property type="nucleotide sequence ID" value="NZ_FNAC01000030.1"/>
</dbReference>
<name>A0A1G6UUN9_9BACT</name>
<sequence length="219" mass="24035">MTRHSPFNYAYDNPIRFIDPDGMEPYSALGEVKTSGESMSSEDETEKSVMNGEERGSQDCEGCTSLPEFVVEAPKLEKAIALPLVSIRPVFTLNPVAAWTGISMGATYLAFDAGIRIEETTISIARVLERLGFNPNVLGKNQVDYAPPPGVLPGFPGATRVKPKGGRARWRTKDGDILEWDSQHGDVEVYDKNGKHKGSARPTDPNIYKPQVKGRKIDP</sequence>
<dbReference type="InterPro" id="IPR036725">
    <property type="entry name" value="ColE3_ribonuclease_sf"/>
</dbReference>
<dbReference type="Pfam" id="PF09000">
    <property type="entry name" value="Cytotoxic"/>
    <property type="match status" value="1"/>
</dbReference>
<gene>
    <name evidence="3" type="ORF">SAMN04488104_103045</name>
</gene>
<evidence type="ECO:0000256" key="1">
    <source>
        <dbReference type="SAM" id="MobiDB-lite"/>
    </source>
</evidence>
<proteinExistence type="predicted"/>